<evidence type="ECO:0000313" key="1">
    <source>
        <dbReference type="EMBL" id="RZS67002.1"/>
    </source>
</evidence>
<reference evidence="1 2" key="1">
    <citation type="submission" date="2019-02" db="EMBL/GenBank/DDBJ databases">
        <title>Genomic Encyclopedia of Type Strains, Phase IV (KMG-IV): sequencing the most valuable type-strain genomes for metagenomic binning, comparative biology and taxonomic classification.</title>
        <authorList>
            <person name="Goeker M."/>
        </authorList>
    </citation>
    <scope>NUCLEOTIDE SEQUENCE [LARGE SCALE GENOMIC DNA]</scope>
    <source>
        <strain evidence="1 2">DSM 18116</strain>
    </source>
</reference>
<dbReference type="OrthoDB" id="9879868at2"/>
<accession>A0A4Q7MJR2</accession>
<evidence type="ECO:0008006" key="3">
    <source>
        <dbReference type="Google" id="ProtNLM"/>
    </source>
</evidence>
<proteinExistence type="predicted"/>
<dbReference type="AlphaFoldDB" id="A0A4Q7MJR2"/>
<evidence type="ECO:0000313" key="2">
    <source>
        <dbReference type="Proteomes" id="UP000293874"/>
    </source>
</evidence>
<organism evidence="1 2">
    <name type="scientific">Pseudobacter ginsenosidimutans</name>
    <dbReference type="NCBI Taxonomy" id="661488"/>
    <lineage>
        <taxon>Bacteria</taxon>
        <taxon>Pseudomonadati</taxon>
        <taxon>Bacteroidota</taxon>
        <taxon>Chitinophagia</taxon>
        <taxon>Chitinophagales</taxon>
        <taxon>Chitinophagaceae</taxon>
        <taxon>Pseudobacter</taxon>
    </lineage>
</organism>
<gene>
    <name evidence="1" type="ORF">EV199_5386</name>
</gene>
<comment type="caution">
    <text evidence="1">The sequence shown here is derived from an EMBL/GenBank/DDBJ whole genome shotgun (WGS) entry which is preliminary data.</text>
</comment>
<sequence>MKKIISKAGYYELMIPDEWTFEQEGNIISVFRENDASEALQISSFAVSKDYEMDLRQELAEYMTEKITKRIEDVEKDIVVNGSVAFIRLIDAEAYREYRMMFEKSVLLLITWNGNYQDAAADQHQLSAITNSIRISGVH</sequence>
<dbReference type="Proteomes" id="UP000293874">
    <property type="component" value="Unassembled WGS sequence"/>
</dbReference>
<protein>
    <recommendedName>
        <fullName evidence="3">DUF1795 domain-containing protein</fullName>
    </recommendedName>
</protein>
<name>A0A4Q7MJR2_9BACT</name>
<keyword evidence="2" id="KW-1185">Reference proteome</keyword>
<dbReference type="EMBL" id="SGXA01000004">
    <property type="protein sequence ID" value="RZS67002.1"/>
    <property type="molecule type" value="Genomic_DNA"/>
</dbReference>
<dbReference type="Gene3D" id="3.40.1000.10">
    <property type="entry name" value="Mog1/PsbP, alpha/beta/alpha sandwich"/>
    <property type="match status" value="1"/>
</dbReference>
<dbReference type="RefSeq" id="WP_130543889.1">
    <property type="nucleotide sequence ID" value="NZ_CP042431.1"/>
</dbReference>